<dbReference type="InterPro" id="IPR003959">
    <property type="entry name" value="ATPase_AAA_core"/>
</dbReference>
<dbReference type="InterPro" id="IPR050168">
    <property type="entry name" value="AAA_ATPase_domain"/>
</dbReference>
<comment type="subcellular location">
    <subcellularLocation>
        <location evidence="1">Membrane</location>
    </subcellularLocation>
</comment>
<feature type="domain" description="AAA+ ATPase" evidence="14">
    <location>
        <begin position="528"/>
        <end position="668"/>
    </location>
</feature>
<keyword evidence="8" id="KW-0472">Membrane</keyword>
<dbReference type="Proteomes" id="UP001175271">
    <property type="component" value="Unassembled WGS sequence"/>
</dbReference>
<proteinExistence type="inferred from homology"/>
<keyword evidence="5" id="KW-0547">Nucleotide-binding</keyword>
<feature type="domain" description="AAA+ ATPase" evidence="14">
    <location>
        <begin position="284"/>
        <end position="422"/>
    </location>
</feature>
<dbReference type="GO" id="GO:0016558">
    <property type="term" value="P:protein import into peroxisome matrix"/>
    <property type="evidence" value="ECO:0007669"/>
    <property type="project" value="TreeGrafter"/>
</dbReference>
<evidence type="ECO:0000256" key="7">
    <source>
        <dbReference type="ARBA" id="ARBA00022840"/>
    </source>
</evidence>
<dbReference type="Gene3D" id="1.10.8.60">
    <property type="match status" value="2"/>
</dbReference>
<comment type="similarity">
    <text evidence="2">Belongs to the AAA ATPase family.</text>
</comment>
<name>A0AA39HUW8_9BILA</name>
<comment type="catalytic activity">
    <reaction evidence="13">
        <text>ATP + H2O = ADP + phosphate + H(+)</text>
        <dbReference type="Rhea" id="RHEA:13065"/>
        <dbReference type="ChEBI" id="CHEBI:15377"/>
        <dbReference type="ChEBI" id="CHEBI:15378"/>
        <dbReference type="ChEBI" id="CHEBI:30616"/>
        <dbReference type="ChEBI" id="CHEBI:43474"/>
        <dbReference type="ChEBI" id="CHEBI:456216"/>
    </reaction>
    <physiologicalReaction direction="left-to-right" evidence="13">
        <dbReference type="Rhea" id="RHEA:13066"/>
    </physiologicalReaction>
</comment>
<keyword evidence="6" id="KW-0378">Hydrolase</keyword>
<dbReference type="InterPro" id="IPR003593">
    <property type="entry name" value="AAA+_ATPase"/>
</dbReference>
<keyword evidence="3" id="KW-0962">Peroxisome biogenesis</keyword>
<accession>A0AA39HUW8</accession>
<dbReference type="GO" id="GO:0005524">
    <property type="term" value="F:ATP binding"/>
    <property type="evidence" value="ECO:0007669"/>
    <property type="project" value="UniProtKB-KW"/>
</dbReference>
<dbReference type="FunFam" id="3.40.50.300:FF:000109">
    <property type="entry name" value="Peroxisomal biogenesis factor 6"/>
    <property type="match status" value="1"/>
</dbReference>
<evidence type="ECO:0000256" key="1">
    <source>
        <dbReference type="ARBA" id="ARBA00004370"/>
    </source>
</evidence>
<dbReference type="GO" id="GO:0005778">
    <property type="term" value="C:peroxisomal membrane"/>
    <property type="evidence" value="ECO:0007669"/>
    <property type="project" value="TreeGrafter"/>
</dbReference>
<dbReference type="FunFam" id="1.10.8.60:FF:000105">
    <property type="entry name" value="PeRoXisome assembly factor"/>
    <property type="match status" value="1"/>
</dbReference>
<dbReference type="EMBL" id="JAUCMV010000003">
    <property type="protein sequence ID" value="KAK0411358.1"/>
    <property type="molecule type" value="Genomic_DNA"/>
</dbReference>
<gene>
    <name evidence="15" type="ORF">QR680_005614</name>
</gene>
<dbReference type="Pfam" id="PF00004">
    <property type="entry name" value="AAA"/>
    <property type="match status" value="2"/>
</dbReference>
<organism evidence="15 16">
    <name type="scientific">Steinernema hermaphroditum</name>
    <dbReference type="NCBI Taxonomy" id="289476"/>
    <lineage>
        <taxon>Eukaryota</taxon>
        <taxon>Metazoa</taxon>
        <taxon>Ecdysozoa</taxon>
        <taxon>Nematoda</taxon>
        <taxon>Chromadorea</taxon>
        <taxon>Rhabditida</taxon>
        <taxon>Tylenchina</taxon>
        <taxon>Panagrolaimomorpha</taxon>
        <taxon>Strongyloidoidea</taxon>
        <taxon>Steinernematidae</taxon>
        <taxon>Steinernema</taxon>
    </lineage>
</organism>
<comment type="caution">
    <text evidence="15">The sequence shown here is derived from an EMBL/GenBank/DDBJ whole genome shotgun (WGS) entry which is preliminary data.</text>
</comment>
<reference evidence="15" key="1">
    <citation type="submission" date="2023-06" db="EMBL/GenBank/DDBJ databases">
        <title>Genomic analysis of the entomopathogenic nematode Steinernema hermaphroditum.</title>
        <authorList>
            <person name="Schwarz E.M."/>
            <person name="Heppert J.K."/>
            <person name="Baniya A."/>
            <person name="Schwartz H.T."/>
            <person name="Tan C.-H."/>
            <person name="Antoshechkin I."/>
            <person name="Sternberg P.W."/>
            <person name="Goodrich-Blair H."/>
            <person name="Dillman A.R."/>
        </authorList>
    </citation>
    <scope>NUCLEOTIDE SEQUENCE</scope>
    <source>
        <strain evidence="15">PS9179</strain>
        <tissue evidence="15">Whole animal</tissue>
    </source>
</reference>
<evidence type="ECO:0000256" key="13">
    <source>
        <dbReference type="ARBA" id="ARBA00048778"/>
    </source>
</evidence>
<evidence type="ECO:0000256" key="2">
    <source>
        <dbReference type="ARBA" id="ARBA00006914"/>
    </source>
</evidence>
<evidence type="ECO:0000313" key="15">
    <source>
        <dbReference type="EMBL" id="KAK0411358.1"/>
    </source>
</evidence>
<evidence type="ECO:0000256" key="10">
    <source>
        <dbReference type="ARBA" id="ARBA00034532"/>
    </source>
</evidence>
<evidence type="ECO:0000256" key="3">
    <source>
        <dbReference type="ARBA" id="ARBA00022593"/>
    </source>
</evidence>
<evidence type="ECO:0000256" key="11">
    <source>
        <dbReference type="ARBA" id="ARBA00034811"/>
    </source>
</evidence>
<sequence>MNPIVFRRFPLWRRLLVCRHLLRILLTKPDHLRLLRSHFIFSKELRILPEDLEHRLVDRFDLNRCLFLSPSSAVLFDFAPSALYVVRLVADRGKRCVERLFRVVILNPIEFGSIHGIYLSHEGAFNCFISGDCAANLDEVKRFRIHRYHLAGRLQDIDFVSVHQILTAKYPNYVDYGNALEEYFGKTRIIGDGDTFSLSVNQFDANTDNHIFYKANELLLCEDFNSEATFETNSRTTFYQLTSSASKLPIRHVSTSVTIPSALHGVSSRIVRLISGYLRTDVDSRFCILLSGAGGSGKKLVTAKAAELLGFNLIEVSCYELWSDISGNSEGKIANFFKNAAKLAPCICVFKDLSVLGFDQNSTEIDERVMTCFSSQLATAPRDLSVVFTCDHMEVKHLPISIRALVTSELRIPDLMENDRLEWLDMSPLSHLDVFKIAKNTSGFVISELIQMASDSAKNAYCDGARRQIGMKDVDHAVEIRNKLFADSVGAPQIPHVDWSEVGGLEKTKHLICESLEMNVEGSERTLKRTGVVLYGPPGCGKTLLAKAVASQFNITFLSVKGPEMLNKYIGQSEENIRNLFARARMASPCVIFFDELDALAPNRGRSGDSGGVMDRIVSQLLSELDSLHSKPNCNVFVMAATNRPDLLDPSLLTPGRFDKTVYVNAAESAEAKKKILEAVSRKVKLDGNVDFLQIAKECPTVMSGADLYSVVSKATMEAVRAAVEDIESGQAAEADVSITVKMGYLRKALSQISSSLSSDDVSHYSSLQHTV</sequence>
<dbReference type="GO" id="GO:0016887">
    <property type="term" value="F:ATP hydrolysis activity"/>
    <property type="evidence" value="ECO:0007669"/>
    <property type="project" value="InterPro"/>
</dbReference>
<evidence type="ECO:0000256" key="4">
    <source>
        <dbReference type="ARBA" id="ARBA00022737"/>
    </source>
</evidence>
<evidence type="ECO:0000256" key="5">
    <source>
        <dbReference type="ARBA" id="ARBA00022741"/>
    </source>
</evidence>
<evidence type="ECO:0000256" key="9">
    <source>
        <dbReference type="ARBA" id="ARBA00032509"/>
    </source>
</evidence>
<dbReference type="PANTHER" id="PTHR23077:SF9">
    <property type="entry name" value="PEROXISOMAL ATPASE PEX6"/>
    <property type="match status" value="1"/>
</dbReference>
<keyword evidence="16" id="KW-1185">Reference proteome</keyword>
<evidence type="ECO:0000256" key="6">
    <source>
        <dbReference type="ARBA" id="ARBA00022801"/>
    </source>
</evidence>
<dbReference type="AlphaFoldDB" id="A0AA39HUW8"/>
<dbReference type="GO" id="GO:0005829">
    <property type="term" value="C:cytosol"/>
    <property type="evidence" value="ECO:0007669"/>
    <property type="project" value="TreeGrafter"/>
</dbReference>
<dbReference type="Gene3D" id="3.40.50.300">
    <property type="entry name" value="P-loop containing nucleotide triphosphate hydrolases"/>
    <property type="match status" value="2"/>
</dbReference>
<dbReference type="PANTHER" id="PTHR23077">
    <property type="entry name" value="AAA-FAMILY ATPASE"/>
    <property type="match status" value="1"/>
</dbReference>
<keyword evidence="4" id="KW-0677">Repeat</keyword>
<evidence type="ECO:0000256" key="12">
    <source>
        <dbReference type="ARBA" id="ARBA00034920"/>
    </source>
</evidence>
<evidence type="ECO:0000256" key="8">
    <source>
        <dbReference type="ARBA" id="ARBA00023136"/>
    </source>
</evidence>
<dbReference type="SMART" id="SM00382">
    <property type="entry name" value="AAA"/>
    <property type="match status" value="2"/>
</dbReference>
<dbReference type="SUPFAM" id="SSF52540">
    <property type="entry name" value="P-loop containing nucleoside triphosphate hydrolases"/>
    <property type="match status" value="2"/>
</dbReference>
<evidence type="ECO:0000313" key="16">
    <source>
        <dbReference type="Proteomes" id="UP001175271"/>
    </source>
</evidence>
<protein>
    <recommendedName>
        <fullName evidence="10">Peroxisomal ATPase PEX1</fullName>
    </recommendedName>
    <alternativeName>
        <fullName evidence="9">Peroxin-1</fullName>
    </alternativeName>
    <alternativeName>
        <fullName evidence="12">Peroxin-6</fullName>
    </alternativeName>
    <alternativeName>
        <fullName evidence="11">Peroxisomal ATPase PEX6</fullName>
    </alternativeName>
</protein>
<dbReference type="InterPro" id="IPR027417">
    <property type="entry name" value="P-loop_NTPase"/>
</dbReference>
<keyword evidence="7" id="KW-0067">ATP-binding</keyword>
<evidence type="ECO:0000259" key="14">
    <source>
        <dbReference type="SMART" id="SM00382"/>
    </source>
</evidence>